<evidence type="ECO:0000256" key="14">
    <source>
        <dbReference type="RuleBase" id="RU000461"/>
    </source>
</evidence>
<dbReference type="RefSeq" id="XP_050502057.1">
    <property type="nucleotide sequence ID" value="XM_050646100.1"/>
</dbReference>
<evidence type="ECO:0000256" key="10">
    <source>
        <dbReference type="ARBA" id="ARBA00023002"/>
    </source>
</evidence>
<comment type="function">
    <text evidence="2">May be involved in the metabolism of insect hormones and in the breakdown of synthetic insecticides.</text>
</comment>
<proteinExistence type="inferred from homology"/>
<evidence type="ECO:0000256" key="7">
    <source>
        <dbReference type="ARBA" id="ARBA00022723"/>
    </source>
</evidence>
<keyword evidence="12 14" id="KW-0503">Monooxygenase</keyword>
<dbReference type="InterPro" id="IPR017972">
    <property type="entry name" value="Cyt_P450_CS"/>
</dbReference>
<evidence type="ECO:0000313" key="16">
    <source>
        <dbReference type="Proteomes" id="UP001652700"/>
    </source>
</evidence>
<dbReference type="EnsemblMetazoa" id="XM_050646100.1">
    <property type="protein sequence ID" value="XP_050502057.1"/>
    <property type="gene ID" value="LOC126881691"/>
</dbReference>
<keyword evidence="6 14" id="KW-0349">Heme</keyword>
<evidence type="ECO:0000256" key="4">
    <source>
        <dbReference type="ARBA" id="ARBA00004406"/>
    </source>
</evidence>
<dbReference type="PROSITE" id="PS00086">
    <property type="entry name" value="CYTOCHROME_P450"/>
    <property type="match status" value="1"/>
</dbReference>
<keyword evidence="16" id="KW-1185">Reference proteome</keyword>
<comment type="similarity">
    <text evidence="5 14">Belongs to the cytochrome P450 family.</text>
</comment>
<keyword evidence="10 14" id="KW-0560">Oxidoreductase</keyword>
<keyword evidence="7 14" id="KW-0479">Metal-binding</keyword>
<dbReference type="SUPFAM" id="SSF48264">
    <property type="entry name" value="Cytochrome P450"/>
    <property type="match status" value="1"/>
</dbReference>
<keyword evidence="13" id="KW-0472">Membrane</keyword>
<keyword evidence="11 14" id="KW-0408">Iron</keyword>
<evidence type="ECO:0000256" key="3">
    <source>
        <dbReference type="ARBA" id="ARBA00004174"/>
    </source>
</evidence>
<evidence type="ECO:0000256" key="5">
    <source>
        <dbReference type="ARBA" id="ARBA00010617"/>
    </source>
</evidence>
<dbReference type="PANTHER" id="PTHR24291">
    <property type="entry name" value="CYTOCHROME P450 FAMILY 4"/>
    <property type="match status" value="1"/>
</dbReference>
<evidence type="ECO:0000256" key="8">
    <source>
        <dbReference type="ARBA" id="ARBA00022824"/>
    </source>
</evidence>
<evidence type="ECO:0000256" key="1">
    <source>
        <dbReference type="ARBA" id="ARBA00001971"/>
    </source>
</evidence>
<dbReference type="PANTHER" id="PTHR24291:SF189">
    <property type="entry name" value="CYTOCHROME P450 4C3-RELATED"/>
    <property type="match status" value="1"/>
</dbReference>
<protein>
    <recommendedName>
        <fullName evidence="17">Cytochrome P450 4C1-like</fullName>
    </recommendedName>
</protein>
<name>A0ABM5JVU3_DIAVI</name>
<evidence type="ECO:0008006" key="17">
    <source>
        <dbReference type="Google" id="ProtNLM"/>
    </source>
</evidence>
<evidence type="ECO:0000256" key="11">
    <source>
        <dbReference type="ARBA" id="ARBA00023004"/>
    </source>
</evidence>
<dbReference type="Gene3D" id="1.10.630.10">
    <property type="entry name" value="Cytochrome P450"/>
    <property type="match status" value="1"/>
</dbReference>
<evidence type="ECO:0000256" key="2">
    <source>
        <dbReference type="ARBA" id="ARBA00003690"/>
    </source>
</evidence>
<comment type="subcellular location">
    <subcellularLocation>
        <location evidence="4">Endoplasmic reticulum membrane</location>
        <topology evidence="4">Peripheral membrane protein</topology>
    </subcellularLocation>
    <subcellularLocation>
        <location evidence="3">Microsome membrane</location>
        <topology evidence="3">Peripheral membrane protein</topology>
    </subcellularLocation>
</comment>
<comment type="cofactor">
    <cofactor evidence="1">
        <name>heme</name>
        <dbReference type="ChEBI" id="CHEBI:30413"/>
    </cofactor>
</comment>
<keyword evidence="8" id="KW-0256">Endoplasmic reticulum</keyword>
<keyword evidence="9" id="KW-0492">Microsome</keyword>
<sequence>MSWVVLIILVCVACMWLVNKKRKNRLFWKHVMAIPGPKGLPIIGTAYNLDSSERVFQRDRELCNTYFPIYKKYAFGFAIVNLTTPEDIQLVLSNSKHNQKGIFYRMLEDWIGLGVLTSNGEMWHRRRKLLTPAFHFKILEDFLHIFNKETKQLVQYFKENCDKPYIDVVDPITRFTLFSIGETAFGKDFQEDPKCEDYVQAVHDYGEDFVYRIVRPWFLIPWLYKLSPSGRRHQHVLKILNDFSSVVISERSKSFKIDINSNVYESKRMRLLDLMLSTKIKRGGIDDGGIKDEVNGFIFGGHDTTGTALCHALLLLANEPLVQEKIYEEIVTVAGNTDDPNFPQLAQLRYMDRCIKECLRIFPSIPSISRVAREDITTTTGYIIPKRCNIRINIFDLHRRPEFWEYPERFDADRFLLENVLKRHQYSYIPFSAGSRNCLGQKYGLLEMKAALYGILRSFKMEAVTKPCDMRHKGDIVLRHACEMRIKFIPKD</sequence>
<reference evidence="15" key="1">
    <citation type="submission" date="2025-05" db="UniProtKB">
        <authorList>
            <consortium name="EnsemblMetazoa"/>
        </authorList>
    </citation>
    <scope>IDENTIFICATION</scope>
</reference>
<evidence type="ECO:0000256" key="6">
    <source>
        <dbReference type="ARBA" id="ARBA00022617"/>
    </source>
</evidence>
<dbReference type="Pfam" id="PF00067">
    <property type="entry name" value="p450"/>
    <property type="match status" value="1"/>
</dbReference>
<evidence type="ECO:0000313" key="15">
    <source>
        <dbReference type="EnsemblMetazoa" id="XP_050502057.1"/>
    </source>
</evidence>
<dbReference type="Proteomes" id="UP001652700">
    <property type="component" value="Unplaced"/>
</dbReference>
<dbReference type="InterPro" id="IPR001128">
    <property type="entry name" value="Cyt_P450"/>
</dbReference>
<evidence type="ECO:0000256" key="12">
    <source>
        <dbReference type="ARBA" id="ARBA00023033"/>
    </source>
</evidence>
<dbReference type="PRINTS" id="PR00385">
    <property type="entry name" value="P450"/>
</dbReference>
<dbReference type="PRINTS" id="PR00463">
    <property type="entry name" value="EP450I"/>
</dbReference>
<organism evidence="15 16">
    <name type="scientific">Diabrotica virgifera virgifera</name>
    <name type="common">western corn rootworm</name>
    <dbReference type="NCBI Taxonomy" id="50390"/>
    <lineage>
        <taxon>Eukaryota</taxon>
        <taxon>Metazoa</taxon>
        <taxon>Ecdysozoa</taxon>
        <taxon>Arthropoda</taxon>
        <taxon>Hexapoda</taxon>
        <taxon>Insecta</taxon>
        <taxon>Pterygota</taxon>
        <taxon>Neoptera</taxon>
        <taxon>Endopterygota</taxon>
        <taxon>Coleoptera</taxon>
        <taxon>Polyphaga</taxon>
        <taxon>Cucujiformia</taxon>
        <taxon>Chrysomeloidea</taxon>
        <taxon>Chrysomelidae</taxon>
        <taxon>Galerucinae</taxon>
        <taxon>Diabroticina</taxon>
        <taxon>Diabroticites</taxon>
        <taxon>Diabrotica</taxon>
    </lineage>
</organism>
<evidence type="ECO:0000256" key="13">
    <source>
        <dbReference type="ARBA" id="ARBA00023136"/>
    </source>
</evidence>
<dbReference type="GeneID" id="126881691"/>
<dbReference type="CDD" id="cd20628">
    <property type="entry name" value="CYP4"/>
    <property type="match status" value="1"/>
</dbReference>
<evidence type="ECO:0000256" key="9">
    <source>
        <dbReference type="ARBA" id="ARBA00022848"/>
    </source>
</evidence>
<accession>A0ABM5JVU3</accession>
<dbReference type="InterPro" id="IPR036396">
    <property type="entry name" value="Cyt_P450_sf"/>
</dbReference>
<dbReference type="InterPro" id="IPR002401">
    <property type="entry name" value="Cyt_P450_E_grp-I"/>
</dbReference>
<dbReference type="InterPro" id="IPR050196">
    <property type="entry name" value="Cytochrome_P450_Monoox"/>
</dbReference>